<evidence type="ECO:0000259" key="1">
    <source>
        <dbReference type="PROSITE" id="PS51379"/>
    </source>
</evidence>
<proteinExistence type="predicted"/>
<reference evidence="2" key="2">
    <citation type="submission" date="2022-09" db="EMBL/GenBank/DDBJ databases">
        <title>Draft genome sequence of Coprococcus comes strain 31264.</title>
        <authorList>
            <person name="Atsushi H."/>
            <person name="Moriya O."/>
            <person name="Mitsuo S."/>
        </authorList>
    </citation>
    <scope>NUCLEOTIDE SEQUENCE</scope>
    <source>
        <strain evidence="2">JCM 31264</strain>
    </source>
</reference>
<dbReference type="RefSeq" id="WP_055246797.1">
    <property type="nucleotide sequence ID" value="NZ_BSCI01000002.1"/>
</dbReference>
<dbReference type="AlphaFoldDB" id="A0A173WSB5"/>
<evidence type="ECO:0000313" key="3">
    <source>
        <dbReference type="EMBL" id="RGT88721.1"/>
    </source>
</evidence>
<gene>
    <name evidence="2" type="ORF">comes_04110</name>
    <name evidence="3" type="ORF">DWX03_11720</name>
</gene>
<keyword evidence="4" id="KW-1185">Reference proteome</keyword>
<evidence type="ECO:0000313" key="4">
    <source>
        <dbReference type="Proteomes" id="UP000283360"/>
    </source>
</evidence>
<evidence type="ECO:0000313" key="5">
    <source>
        <dbReference type="Proteomes" id="UP001145109"/>
    </source>
</evidence>
<dbReference type="Proteomes" id="UP001145109">
    <property type="component" value="Unassembled WGS sequence"/>
</dbReference>
<feature type="domain" description="4Fe-4S ferredoxin-type" evidence="1">
    <location>
        <begin position="51"/>
        <end position="83"/>
    </location>
</feature>
<accession>A0A173WSB5</accession>
<evidence type="ECO:0000313" key="2">
    <source>
        <dbReference type="EMBL" id="GLG85866.1"/>
    </source>
</evidence>
<dbReference type="PROSITE" id="PS51379">
    <property type="entry name" value="4FE4S_FER_2"/>
    <property type="match status" value="1"/>
</dbReference>
<sequence length="103" mass="11921">MKIARYELNVVYKKELILTMEDDVDSEDLLEIFLETQLKEEKEQNELLGIIAEKVSEEGCTEQCESCQKYCPASEECMATDENVRCTECEYLCKTCGQCELKK</sequence>
<dbReference type="EMBL" id="QRXJ01000015">
    <property type="protein sequence ID" value="RGT88721.1"/>
    <property type="molecule type" value="Genomic_DNA"/>
</dbReference>
<comment type="caution">
    <text evidence="2">The sequence shown here is derived from an EMBL/GenBank/DDBJ whole genome shotgun (WGS) entry which is preliminary data.</text>
</comment>
<dbReference type="EMBL" id="BSCI01000002">
    <property type="protein sequence ID" value="GLG85866.1"/>
    <property type="molecule type" value="Genomic_DNA"/>
</dbReference>
<dbReference type="InterPro" id="IPR017896">
    <property type="entry name" value="4Fe4S_Fe-S-bd"/>
</dbReference>
<reference evidence="3 4" key="1">
    <citation type="submission" date="2018-08" db="EMBL/GenBank/DDBJ databases">
        <title>A genome reference for cultivated species of the human gut microbiota.</title>
        <authorList>
            <person name="Zou Y."/>
            <person name="Xue W."/>
            <person name="Luo G."/>
        </authorList>
    </citation>
    <scope>NUCLEOTIDE SEQUENCE [LARGE SCALE GENOMIC DNA]</scope>
    <source>
        <strain evidence="3 4">AF18-12LB</strain>
    </source>
</reference>
<name>A0A173WSB5_9FIRM</name>
<protein>
    <recommendedName>
        <fullName evidence="1">4Fe-4S ferredoxin-type domain-containing protein</fullName>
    </recommendedName>
</protein>
<dbReference type="Proteomes" id="UP000283360">
    <property type="component" value="Unassembled WGS sequence"/>
</dbReference>
<reference evidence="2" key="3">
    <citation type="submission" date="2022-11" db="EMBL/GenBank/DDBJ databases">
        <title>Draft genome sequence of Coprococcus comes strain 31264.</title>
        <authorList>
            <person name="Hisatomi A."/>
            <person name="Ohkuma M."/>
            <person name="Sakamoto M."/>
        </authorList>
    </citation>
    <scope>NUCLEOTIDE SEQUENCE</scope>
    <source>
        <strain evidence="2">JCM 31264</strain>
    </source>
</reference>
<organism evidence="2 5">
    <name type="scientific">Coprococcus comes</name>
    <dbReference type="NCBI Taxonomy" id="410072"/>
    <lineage>
        <taxon>Bacteria</taxon>
        <taxon>Bacillati</taxon>
        <taxon>Bacillota</taxon>
        <taxon>Clostridia</taxon>
        <taxon>Lachnospirales</taxon>
        <taxon>Lachnospiraceae</taxon>
        <taxon>Coprococcus</taxon>
    </lineage>
</organism>